<dbReference type="AlphaFoldDB" id="A0A2T1NGB9"/>
<keyword evidence="1" id="KW-0436">Ligase</keyword>
<dbReference type="Gene3D" id="3.60.15.10">
    <property type="entry name" value="Ribonuclease Z/Hydroxyacylglutathione hydrolase-like"/>
    <property type="match status" value="1"/>
</dbReference>
<reference evidence="1 2" key="1">
    <citation type="submission" date="2018-03" db="EMBL/GenBank/DDBJ databases">
        <title>Mesoflavibacter sp. HG37 and Mesoflavibacter sp. HG96 sp.nov., two marine bacteria isolated from seawater of Western Pacific Ocean.</title>
        <authorList>
            <person name="Cheng H."/>
            <person name="Wu Y.-H."/>
            <person name="Guo L.-L."/>
            <person name="Xu X.-W."/>
        </authorList>
    </citation>
    <scope>NUCLEOTIDE SEQUENCE [LARGE SCALE GENOMIC DNA]</scope>
    <source>
        <strain evidence="1 2">KCTC 42117</strain>
    </source>
</reference>
<dbReference type="PANTHER" id="PTHR11203:SF49">
    <property type="entry name" value="BLL1145 PROTEIN"/>
    <property type="match status" value="1"/>
</dbReference>
<proteinExistence type="predicted"/>
<evidence type="ECO:0000313" key="1">
    <source>
        <dbReference type="EMBL" id="PSG91908.1"/>
    </source>
</evidence>
<evidence type="ECO:0000313" key="2">
    <source>
        <dbReference type="Proteomes" id="UP000238430"/>
    </source>
</evidence>
<dbReference type="SUPFAM" id="SSF56281">
    <property type="entry name" value="Metallo-hydrolase/oxidoreductase"/>
    <property type="match status" value="1"/>
</dbReference>
<dbReference type="OrthoDB" id="9803916at2"/>
<dbReference type="Proteomes" id="UP000238430">
    <property type="component" value="Unassembled WGS sequence"/>
</dbReference>
<sequence>MKFIKFTKKGIYCIPGKFYLDPWYPVDYAIISHGHADHSRWGNKHYLCHHDSKNILLHRLGKDISIETLNYNQIKTINGVKVSFFPAGHIIGSVQIKLEYKGKVVVFSGDYKTTPDFITTPFEPVKCHEFITESTFGLPIYSWKTEAELQSQLQQWIVNNQKQNKTSVFFGYSLGKAQRIMSLVDGIDQVYVHSAINNLNQAISKSGIVLPKSKLITSDFNKKDIQNKIVILPPALLGSKLLKKIPNAATAICSGWMQIRGNRRWKGVDAGFAVSDHADWNGLLSAVKATEAEKVYVTHGSQAVFSKYLNEIGIESQEVVTEYGTEDNEDAKDQQLTTAS</sequence>
<dbReference type="InterPro" id="IPR026360">
    <property type="entry name" value="Xnuc_lig_assoc"/>
</dbReference>
<organism evidence="1 2">
    <name type="scientific">Mesoflavibacter zeaxanthinifaciens subsp. sabulilitoris</name>
    <dbReference type="NCBI Taxonomy" id="1520893"/>
    <lineage>
        <taxon>Bacteria</taxon>
        <taxon>Pseudomonadati</taxon>
        <taxon>Bacteroidota</taxon>
        <taxon>Flavobacteriia</taxon>
        <taxon>Flavobacteriales</taxon>
        <taxon>Flavobacteriaceae</taxon>
        <taxon>Mesoflavibacter</taxon>
    </lineage>
</organism>
<dbReference type="GO" id="GO:0004521">
    <property type="term" value="F:RNA endonuclease activity"/>
    <property type="evidence" value="ECO:0007669"/>
    <property type="project" value="TreeGrafter"/>
</dbReference>
<dbReference type="EMBL" id="PXOT01000020">
    <property type="protein sequence ID" value="PSG91908.1"/>
    <property type="molecule type" value="Genomic_DNA"/>
</dbReference>
<dbReference type="RefSeq" id="WP_106677591.1">
    <property type="nucleotide sequence ID" value="NZ_JACHWV010000001.1"/>
</dbReference>
<dbReference type="InterPro" id="IPR050698">
    <property type="entry name" value="MBL"/>
</dbReference>
<gene>
    <name evidence="1" type="ORF">C7H61_04865</name>
</gene>
<accession>A0A2T1NGB9</accession>
<comment type="caution">
    <text evidence="1">The sequence shown here is derived from an EMBL/GenBank/DDBJ whole genome shotgun (WGS) entry which is preliminary data.</text>
</comment>
<protein>
    <submittedName>
        <fullName evidence="1">DNA ligase-associated DEXH box helicase</fullName>
    </submittedName>
</protein>
<dbReference type="InterPro" id="IPR036866">
    <property type="entry name" value="RibonucZ/Hydroxyglut_hydro"/>
</dbReference>
<dbReference type="NCBIfam" id="TIGR04122">
    <property type="entry name" value="Xnuc_lig_assoc"/>
    <property type="match status" value="1"/>
</dbReference>
<name>A0A2T1NGB9_9FLAO</name>
<keyword evidence="2" id="KW-1185">Reference proteome</keyword>
<dbReference type="PANTHER" id="PTHR11203">
    <property type="entry name" value="CLEAVAGE AND POLYADENYLATION SPECIFICITY FACTOR FAMILY MEMBER"/>
    <property type="match status" value="1"/>
</dbReference>
<dbReference type="GO" id="GO:0016874">
    <property type="term" value="F:ligase activity"/>
    <property type="evidence" value="ECO:0007669"/>
    <property type="project" value="UniProtKB-KW"/>
</dbReference>